<feature type="region of interest" description="Disordered" evidence="1">
    <location>
        <begin position="65"/>
        <end position="87"/>
    </location>
</feature>
<feature type="chain" id="PRO_5039353618" evidence="2">
    <location>
        <begin position="22"/>
        <end position="135"/>
    </location>
</feature>
<evidence type="ECO:0000313" key="4">
    <source>
        <dbReference type="Proteomes" id="UP000037023"/>
    </source>
</evidence>
<organism evidence="3 4">
    <name type="scientific">Streptomyces viridochromogenes</name>
    <dbReference type="NCBI Taxonomy" id="1938"/>
    <lineage>
        <taxon>Bacteria</taxon>
        <taxon>Bacillati</taxon>
        <taxon>Actinomycetota</taxon>
        <taxon>Actinomycetes</taxon>
        <taxon>Kitasatosporales</taxon>
        <taxon>Streptomycetaceae</taxon>
        <taxon>Streptomyces</taxon>
    </lineage>
</organism>
<keyword evidence="2" id="KW-0732">Signal</keyword>
<dbReference type="EMBL" id="LGUP01000143">
    <property type="protein sequence ID" value="KOG26180.1"/>
    <property type="molecule type" value="Genomic_DNA"/>
</dbReference>
<dbReference type="AlphaFoldDB" id="A0A0L8KJX0"/>
<evidence type="ECO:0000256" key="2">
    <source>
        <dbReference type="SAM" id="SignalP"/>
    </source>
</evidence>
<comment type="caution">
    <text evidence="3">The sequence shown here is derived from an EMBL/GenBank/DDBJ whole genome shotgun (WGS) entry which is preliminary data.</text>
</comment>
<protein>
    <submittedName>
        <fullName evidence="3">Uncharacterized protein</fullName>
    </submittedName>
</protein>
<sequence length="135" mass="13276">MLLPASVALGLVGFLAPTAGAVSAHFVGTPTATASGSSLTVKGKEAGLGNQQSVNISVTADAQCVNRGGNDPSAGNKQSTGGGGTFPVQNGKANFSVTVTATFQPKCSPPMSLVWSNVVVTDTGNGISVTLPGPF</sequence>
<gene>
    <name evidence="3" type="ORF">ADK34_16395</name>
</gene>
<evidence type="ECO:0000313" key="3">
    <source>
        <dbReference type="EMBL" id="KOG26180.1"/>
    </source>
</evidence>
<name>A0A0L8KJX0_STRVR</name>
<dbReference type="Proteomes" id="UP000037023">
    <property type="component" value="Unassembled WGS sequence"/>
</dbReference>
<accession>A0A0L8KJX0</accession>
<proteinExistence type="predicted"/>
<feature type="signal peptide" evidence="2">
    <location>
        <begin position="1"/>
        <end position="21"/>
    </location>
</feature>
<reference evidence="3 4" key="1">
    <citation type="submission" date="2015-06" db="EMBL/GenBank/DDBJ databases">
        <authorList>
            <person name="Hoefler B.C."/>
            <person name="Straight P.D."/>
        </authorList>
    </citation>
    <scope>NUCLEOTIDE SEQUENCE [LARGE SCALE GENOMIC DNA]</scope>
    <source>
        <strain evidence="3 4">NRRL 3427</strain>
    </source>
</reference>
<evidence type="ECO:0000256" key="1">
    <source>
        <dbReference type="SAM" id="MobiDB-lite"/>
    </source>
</evidence>
<dbReference type="PATRIC" id="fig|1938.6.peg.3551"/>